<dbReference type="InterPro" id="IPR056592">
    <property type="entry name" value="Beta-prop_At3g26010-like"/>
</dbReference>
<evidence type="ECO:0000313" key="4">
    <source>
        <dbReference type="RefSeq" id="XP_010513154.1"/>
    </source>
</evidence>
<evidence type="ECO:0000313" key="3">
    <source>
        <dbReference type="Proteomes" id="UP000694864"/>
    </source>
</evidence>
<proteinExistence type="predicted"/>
<dbReference type="CDD" id="cd22157">
    <property type="entry name" value="F-box_AtFBW1-like"/>
    <property type="match status" value="1"/>
</dbReference>
<feature type="region of interest" description="Disordered" evidence="1">
    <location>
        <begin position="24"/>
        <end position="47"/>
    </location>
</feature>
<protein>
    <submittedName>
        <fullName evidence="4">F-box protein At3g28330-like</fullName>
    </submittedName>
</protein>
<dbReference type="SUPFAM" id="SSF81383">
    <property type="entry name" value="F-box domain"/>
    <property type="match status" value="1"/>
</dbReference>
<reference evidence="4" key="2">
    <citation type="submission" date="2025-08" db="UniProtKB">
        <authorList>
            <consortium name="RefSeq"/>
        </authorList>
    </citation>
    <scope>IDENTIFICATION</scope>
    <source>
        <tissue evidence="4">Leaf</tissue>
    </source>
</reference>
<dbReference type="InterPro" id="IPR050796">
    <property type="entry name" value="SCF_F-box_component"/>
</dbReference>
<evidence type="ECO:0000256" key="1">
    <source>
        <dbReference type="SAM" id="MobiDB-lite"/>
    </source>
</evidence>
<dbReference type="InterPro" id="IPR001810">
    <property type="entry name" value="F-box_dom"/>
</dbReference>
<feature type="domain" description="F-box" evidence="2">
    <location>
        <begin position="48"/>
        <end position="93"/>
    </location>
</feature>
<dbReference type="RefSeq" id="XP_010513154.1">
    <property type="nucleotide sequence ID" value="XM_010514852.1"/>
</dbReference>
<gene>
    <name evidence="4" type="primary">LOC104789109</name>
</gene>
<dbReference type="PROSITE" id="PS50181">
    <property type="entry name" value="FBOX"/>
    <property type="match status" value="1"/>
</dbReference>
<accession>A0ABM0ZBA4</accession>
<keyword evidence="3" id="KW-1185">Reference proteome</keyword>
<reference evidence="3" key="1">
    <citation type="journal article" date="2014" name="Nat. Commun.">
        <title>The emerging biofuel crop Camelina sativa retains a highly undifferentiated hexaploid genome structure.</title>
        <authorList>
            <person name="Kagale S."/>
            <person name="Koh C."/>
            <person name="Nixon J."/>
            <person name="Bollina V."/>
            <person name="Clarke W.E."/>
            <person name="Tuteja R."/>
            <person name="Spillane C."/>
            <person name="Robinson S.J."/>
            <person name="Links M.G."/>
            <person name="Clarke C."/>
            <person name="Higgins E.E."/>
            <person name="Huebert T."/>
            <person name="Sharpe A.G."/>
            <person name="Parkin I.A."/>
        </authorList>
    </citation>
    <scope>NUCLEOTIDE SEQUENCE [LARGE SCALE GENOMIC DNA]</scope>
    <source>
        <strain evidence="3">cv. DH55</strain>
    </source>
</reference>
<dbReference type="Proteomes" id="UP000694864">
    <property type="component" value="Chromosome 5"/>
</dbReference>
<dbReference type="GeneID" id="104789109"/>
<dbReference type="PANTHER" id="PTHR31672:SF13">
    <property type="entry name" value="F-BOX PROTEIN CPR30-LIKE"/>
    <property type="match status" value="1"/>
</dbReference>
<sequence>MVATSAYSLDPNVGIAGMNSEQNSSIMKVKPNSPAEINGTKRQKTNRKETSIDLPEDLVIIIMARLPPKSVVRFKLVCREWNLLTESAFFRDLYHSNFSSTSSSNWYIFHGDHESPNSSLEELKLDESSSHGDSSFASFLTRNKKKIKEIRVVACTDGLVLLRLEDEEDMMVRYYIGNPVLPQWVQLPPPSPSPYVPNPFRYGFSDTGLVTTRMHNGALLGYKVVRLHSEALKSGFSRTWSFEIYSSTTGEWSVKQVSCPGNGVSMRSISNPVSLNGKLHWPDGSRRIIVHDFFSHDDQVRAVCLPTRMQGTMWDIYETRCYKVFCPSPCGKMICTTSQGYFVLVDVGLIEEVETYNVRVWRLKCDSWNWEKAWEINMACLGLARNCVPMAINYFDIDIIYLWDLDRKCFLACNLRANTKSYGARKDGVYKVFTGFFFGIKEDGVVYDEDTICFEASPCLLQYVPSWQVVPTYIGSRNQG</sequence>
<organism evidence="3 4">
    <name type="scientific">Camelina sativa</name>
    <name type="common">False flax</name>
    <name type="synonym">Myagrum sativum</name>
    <dbReference type="NCBI Taxonomy" id="90675"/>
    <lineage>
        <taxon>Eukaryota</taxon>
        <taxon>Viridiplantae</taxon>
        <taxon>Streptophyta</taxon>
        <taxon>Embryophyta</taxon>
        <taxon>Tracheophyta</taxon>
        <taxon>Spermatophyta</taxon>
        <taxon>Magnoliopsida</taxon>
        <taxon>eudicotyledons</taxon>
        <taxon>Gunneridae</taxon>
        <taxon>Pentapetalae</taxon>
        <taxon>rosids</taxon>
        <taxon>malvids</taxon>
        <taxon>Brassicales</taxon>
        <taxon>Brassicaceae</taxon>
        <taxon>Camelineae</taxon>
        <taxon>Camelina</taxon>
    </lineage>
</organism>
<dbReference type="InterPro" id="IPR036047">
    <property type="entry name" value="F-box-like_dom_sf"/>
</dbReference>
<dbReference type="PANTHER" id="PTHR31672">
    <property type="entry name" value="BNACNNG10540D PROTEIN"/>
    <property type="match status" value="1"/>
</dbReference>
<dbReference type="Gene3D" id="1.20.1280.50">
    <property type="match status" value="1"/>
</dbReference>
<evidence type="ECO:0000259" key="2">
    <source>
        <dbReference type="PROSITE" id="PS50181"/>
    </source>
</evidence>
<dbReference type="Pfam" id="PF24750">
    <property type="entry name" value="b-prop_At3g26010-like"/>
    <property type="match status" value="1"/>
</dbReference>
<name>A0ABM0ZBA4_CAMSA</name>
<dbReference type="SMART" id="SM00256">
    <property type="entry name" value="FBOX"/>
    <property type="match status" value="1"/>
</dbReference>
<dbReference type="Pfam" id="PF00646">
    <property type="entry name" value="F-box"/>
    <property type="match status" value="1"/>
</dbReference>